<evidence type="ECO:0000313" key="7">
    <source>
        <dbReference type="EMBL" id="THH04884.1"/>
    </source>
</evidence>
<dbReference type="GO" id="GO:0016755">
    <property type="term" value="F:aminoacyltransferase activity"/>
    <property type="evidence" value="ECO:0007669"/>
    <property type="project" value="TreeGrafter"/>
</dbReference>
<dbReference type="OrthoDB" id="372395at2759"/>
<evidence type="ECO:0000256" key="2">
    <source>
        <dbReference type="ARBA" id="ARBA00022475"/>
    </source>
</evidence>
<keyword evidence="5" id="KW-0472">Membrane</keyword>
<evidence type="ECO:0000259" key="6">
    <source>
        <dbReference type="Pfam" id="PF09924"/>
    </source>
</evidence>
<keyword evidence="3" id="KW-0812">Transmembrane</keyword>
<name>A0A4S4L107_9AGAM</name>
<dbReference type="InterPro" id="IPR051211">
    <property type="entry name" value="PG_lysyltransferase"/>
</dbReference>
<comment type="caution">
    <text evidence="7">The sequence shown here is derived from an EMBL/GenBank/DDBJ whole genome shotgun (WGS) entry which is preliminary data.</text>
</comment>
<dbReference type="Pfam" id="PF09924">
    <property type="entry name" value="LPG_synthase_C"/>
    <property type="match status" value="1"/>
</dbReference>
<dbReference type="GO" id="GO:0005886">
    <property type="term" value="C:plasma membrane"/>
    <property type="evidence" value="ECO:0007669"/>
    <property type="project" value="UniProtKB-SubCell"/>
</dbReference>
<reference evidence="7 8" key="1">
    <citation type="submission" date="2019-02" db="EMBL/GenBank/DDBJ databases">
        <title>Genome sequencing of the rare red list fungi Phellinidium pouzarii.</title>
        <authorList>
            <person name="Buettner E."/>
            <person name="Kellner H."/>
        </authorList>
    </citation>
    <scope>NUCLEOTIDE SEQUENCE [LARGE SCALE GENOMIC DNA]</scope>
    <source>
        <strain evidence="7 8">DSM 108285</strain>
    </source>
</reference>
<proteinExistence type="predicted"/>
<accession>A0A4S4L107</accession>
<feature type="domain" description="Phosphatidylglycerol lysyltransferase C-terminal" evidence="6">
    <location>
        <begin position="27"/>
        <end position="279"/>
    </location>
</feature>
<dbReference type="PANTHER" id="PTHR34697">
    <property type="entry name" value="PHOSPHATIDYLGLYCEROL LYSYLTRANSFERASE"/>
    <property type="match status" value="1"/>
</dbReference>
<dbReference type="GO" id="GO:0055091">
    <property type="term" value="P:phospholipid homeostasis"/>
    <property type="evidence" value="ECO:0007669"/>
    <property type="project" value="TreeGrafter"/>
</dbReference>
<evidence type="ECO:0000256" key="1">
    <source>
        <dbReference type="ARBA" id="ARBA00004651"/>
    </source>
</evidence>
<protein>
    <recommendedName>
        <fullName evidence="6">Phosphatidylglycerol lysyltransferase C-terminal domain-containing protein</fullName>
    </recommendedName>
</protein>
<comment type="subcellular location">
    <subcellularLocation>
        <location evidence="1">Cell membrane</location>
        <topology evidence="1">Multi-pass membrane protein</topology>
    </subcellularLocation>
</comment>
<gene>
    <name evidence="7" type="ORF">EW145_g5201</name>
</gene>
<keyword evidence="8" id="KW-1185">Reference proteome</keyword>
<evidence type="ECO:0000313" key="8">
    <source>
        <dbReference type="Proteomes" id="UP000308199"/>
    </source>
</evidence>
<evidence type="ECO:0000256" key="5">
    <source>
        <dbReference type="ARBA" id="ARBA00023136"/>
    </source>
</evidence>
<organism evidence="7 8">
    <name type="scientific">Phellinidium pouzarii</name>
    <dbReference type="NCBI Taxonomy" id="167371"/>
    <lineage>
        <taxon>Eukaryota</taxon>
        <taxon>Fungi</taxon>
        <taxon>Dikarya</taxon>
        <taxon>Basidiomycota</taxon>
        <taxon>Agaricomycotina</taxon>
        <taxon>Agaricomycetes</taxon>
        <taxon>Hymenochaetales</taxon>
        <taxon>Hymenochaetaceae</taxon>
        <taxon>Phellinidium</taxon>
    </lineage>
</organism>
<keyword evidence="2" id="KW-1003">Cell membrane</keyword>
<sequence>MSQGVQSQANINGQSSQLPPIEDLIAKYGDSSNTTMIEEKFSVWRHPHTGAAIGYSLSNPDSKHTYCIVWGTPLCEPSQVQEVIGAFLAWVKEQDYAPIWSCADNEVERVLTERHSWRAIMCVQEDALDPTRANPEQNKEVRKHIRKAQRAGCTIVEEDGVPSDEIQREIDSLIEEWKENRKGTQVHTTDVKPWRDIAHRKYFYSRDAEGKIVGFLFLAKIADGWAIKDSIQVRSAPKSLTEWLIASAIHSLADKGERYLTFGPTPAPNIQSAENSQIPSSSFKFLSKTYTGIERSFLGNKREFRKKFEVEGEPIFSEMLFDFGDLDLTDEGSSRDREDRMRAAFKKSKQSYAKERVTTEPGWYDPPEIPAPTKLHVRNIDYSLNNLYLRREYSQLLPLALSQIETEEVNVGGDGREQQLVDLAMRCALKLRKTDLAGQLADKAVHKWPTNIGLTSISAEAYLAYSRPRDALSASLLTISRRGALAPYISLLYRSLEGLSEKLGTSDALESILQMIRPHFRPQIEADENGTLDEDTANKLVSACGIVGSDQERLVALLCHRPSAEKENHEERSVKTL</sequence>
<dbReference type="InterPro" id="IPR024320">
    <property type="entry name" value="LPG_synthase_C"/>
</dbReference>
<evidence type="ECO:0000256" key="4">
    <source>
        <dbReference type="ARBA" id="ARBA00022989"/>
    </source>
</evidence>
<dbReference type="Proteomes" id="UP000308199">
    <property type="component" value="Unassembled WGS sequence"/>
</dbReference>
<dbReference type="SUPFAM" id="SSF55729">
    <property type="entry name" value="Acyl-CoA N-acyltransferases (Nat)"/>
    <property type="match status" value="1"/>
</dbReference>
<dbReference type="AlphaFoldDB" id="A0A4S4L107"/>
<keyword evidence="4" id="KW-1133">Transmembrane helix</keyword>
<dbReference type="InterPro" id="IPR016181">
    <property type="entry name" value="Acyl_CoA_acyltransferase"/>
</dbReference>
<evidence type="ECO:0000256" key="3">
    <source>
        <dbReference type="ARBA" id="ARBA00022692"/>
    </source>
</evidence>
<dbReference type="PANTHER" id="PTHR34697:SF2">
    <property type="entry name" value="PHOSPHATIDYLGLYCEROL LYSYLTRANSFERASE"/>
    <property type="match status" value="1"/>
</dbReference>
<dbReference type="EMBL" id="SGPK01000304">
    <property type="protein sequence ID" value="THH04884.1"/>
    <property type="molecule type" value="Genomic_DNA"/>
</dbReference>